<proteinExistence type="predicted"/>
<dbReference type="EMBL" id="VNHS01000009">
    <property type="protein sequence ID" value="TYP71778.1"/>
    <property type="molecule type" value="Genomic_DNA"/>
</dbReference>
<gene>
    <name evidence="1" type="ORF">BCM02_10956</name>
</gene>
<organism evidence="1 2">
    <name type="scientific">Paenibacillus methanolicus</name>
    <dbReference type="NCBI Taxonomy" id="582686"/>
    <lineage>
        <taxon>Bacteria</taxon>
        <taxon>Bacillati</taxon>
        <taxon>Bacillota</taxon>
        <taxon>Bacilli</taxon>
        <taxon>Bacillales</taxon>
        <taxon>Paenibacillaceae</taxon>
        <taxon>Paenibacillus</taxon>
    </lineage>
</organism>
<dbReference type="RefSeq" id="WP_187434360.1">
    <property type="nucleotide sequence ID" value="NZ_VNHS01000009.1"/>
</dbReference>
<name>A0A5S5BZJ6_9BACL</name>
<evidence type="ECO:0000313" key="1">
    <source>
        <dbReference type="EMBL" id="TYP71778.1"/>
    </source>
</evidence>
<keyword evidence="2" id="KW-1185">Reference proteome</keyword>
<dbReference type="AlphaFoldDB" id="A0A5S5BZJ6"/>
<sequence length="47" mass="5415">MNEKIVISAEKIIEHLGISNKFFEAWKTLNLQTEEQHPSASSEKQVM</sequence>
<accession>A0A5S5BZJ6</accession>
<reference evidence="1 2" key="1">
    <citation type="submission" date="2019-07" db="EMBL/GenBank/DDBJ databases">
        <title>Genomic Encyclopedia of Type Strains, Phase III (KMG-III): the genomes of soil and plant-associated and newly described type strains.</title>
        <authorList>
            <person name="Whitman W."/>
        </authorList>
    </citation>
    <scope>NUCLEOTIDE SEQUENCE [LARGE SCALE GENOMIC DNA]</scope>
    <source>
        <strain evidence="1 2">BL24</strain>
    </source>
</reference>
<dbReference type="Proteomes" id="UP000323257">
    <property type="component" value="Unassembled WGS sequence"/>
</dbReference>
<evidence type="ECO:0000313" key="2">
    <source>
        <dbReference type="Proteomes" id="UP000323257"/>
    </source>
</evidence>
<protein>
    <submittedName>
        <fullName evidence="1">Uncharacterized protein</fullName>
    </submittedName>
</protein>
<comment type="caution">
    <text evidence="1">The sequence shown here is derived from an EMBL/GenBank/DDBJ whole genome shotgun (WGS) entry which is preliminary data.</text>
</comment>